<accession>A0A0G2Y9M3</accession>
<evidence type="ECO:0000256" key="1">
    <source>
        <dbReference type="SAM" id="MobiDB-lite"/>
    </source>
</evidence>
<name>A0A0G2Y9M3_9VIRU</name>
<dbReference type="EMBL" id="KM982402">
    <property type="protein sequence ID" value="AKI80532.1"/>
    <property type="molecule type" value="Genomic_DNA"/>
</dbReference>
<protein>
    <submittedName>
        <fullName evidence="2">Uncharacterized protein</fullName>
    </submittedName>
</protein>
<evidence type="ECO:0000313" key="3">
    <source>
        <dbReference type="Proteomes" id="UP000240461"/>
    </source>
</evidence>
<keyword evidence="3" id="KW-1185">Reference proteome</keyword>
<organism evidence="2 3">
    <name type="scientific">Acanthamoeba polyphaga mimivirus Kroon</name>
    <dbReference type="NCBI Taxonomy" id="3069720"/>
    <lineage>
        <taxon>Viruses</taxon>
        <taxon>Varidnaviria</taxon>
        <taxon>Bamfordvirae</taxon>
        <taxon>Nucleocytoviricota</taxon>
        <taxon>Megaviricetes</taxon>
        <taxon>Imitervirales</taxon>
        <taxon>Mimiviridae</taxon>
        <taxon>Megamimivirinae</taxon>
        <taxon>Mimivirus</taxon>
        <taxon>Mimivirus lagoaense</taxon>
    </lineage>
</organism>
<proteinExistence type="predicted"/>
<feature type="region of interest" description="Disordered" evidence="1">
    <location>
        <begin position="19"/>
        <end position="39"/>
    </location>
</feature>
<reference evidence="2 3" key="1">
    <citation type="submission" date="2014-10" db="EMBL/GenBank/DDBJ databases">
        <title>Pan-genome analysis of Brazilian lineage A amoebal mimiviruses.</title>
        <authorList>
            <person name="Assis F.L."/>
            <person name="Abrahao J.S."/>
            <person name="Kroon E.G."/>
            <person name="Dornas F.P."/>
            <person name="Andrade K.R."/>
            <person name="Borato P.V.M."/>
            <person name="Pilotto M.R."/>
            <person name="Benamar S."/>
            <person name="LaScola B."/>
            <person name="Colson P."/>
        </authorList>
    </citation>
    <scope>NUCLEOTIDE SEQUENCE [LARGE SCALE GENOMIC DNA]</scope>
    <source>
        <strain evidence="2 3">Kroon</strain>
    </source>
</reference>
<dbReference type="KEGG" id="vg:80514330"/>
<evidence type="ECO:0000313" key="2">
    <source>
        <dbReference type="EMBL" id="AKI80532.1"/>
    </source>
</evidence>
<feature type="compositionally biased region" description="Basic and acidic residues" evidence="1">
    <location>
        <begin position="22"/>
        <end position="38"/>
    </location>
</feature>
<dbReference type="Proteomes" id="UP000240461">
    <property type="component" value="Segment"/>
</dbReference>
<sequence length="256" mass="28695">MVIIILVGIFTICLAENSTKSNESDKPDKPDKSDKPDLSDTIGKVGALLENPAVMTAIEVLKSLKSESSTTISDRYDQTGFLSINNNYDYSKGAVLISRMDELISHWLNDNTYDFITDGQKKTISKALKEYTLQLAEDPYYKQKYELSFNDGKGSLFMMILSVSPHPTNINAIRWEKYILQTDFVPAPSYVIITESDCDILSCDRTDKIVYLPTVLNQAHMDQIISMNLGMLTGFTNSLYNSNSLNNPDNPNMLGK</sequence>